<dbReference type="AlphaFoldDB" id="A0A4S2EHZ7"/>
<evidence type="ECO:0000313" key="2">
    <source>
        <dbReference type="Proteomes" id="UP000310032"/>
    </source>
</evidence>
<sequence>MFAKVHPPTDIKGGNKGSCYDLATYLNKEQGTGQNFFSHTEDNVTVEDVIININNNKKAIGKDEAKFYMVSLNPSEAEQRHLIGRNVSDVSELSEAERQTVFRKLEAFTRSAMNEYAKNFERDNIRSGADLMYYGRIETQRIYKPEDEEVKSGAARIGEVKSGLNFHVHVIVSRKSLDGKTKLAPAFGKSAGNAWELEGRGTVKRGFSHEKFKVSVQNSFNREFDYQSTKEETYTIKKTPEQTIINKISNPDLKQLLTDIHFTAANQIVSAMKEKGYEHQVRKGIHTFGKDGQTFQVTHSELKTFERPLSDSQLKSITDRFDLAEYENGAGKYDKNGLTVKNIAFSTWVKDESVPEGKSLKDVSYKVIYDKETNSVVSFSTVKQFAHENKINLIKSDLNTEILLKRLKNPDLKLLLTNQRFTAANQIISAMKEKGYEHQVKRGIHTFTHSNGSRISILHRDLNRFCTKVESETMKNISSRFNAYKFNQDHDVTGYSENGLSSKKIGFYTYVSENEQGREENDPQDSQKKVAQEKVLKYVEYEVIYDSHTKTTVPVSEIRKFARENDINLYDRFKHSYAVSNPDLRECLSNPDLTTRRQINQEMRKRGYTVSTDEKGNYTYTKNGASFSMSRRDLGAFTNYVKDSANKQSSHSSGSGRGEATAGAALNMTVGNVKSKVTNEILGDSFKTERQIIGKVKTAVTVVTNPASIKMMLLRKIASYLNPLKEM</sequence>
<dbReference type="Proteomes" id="UP000310032">
    <property type="component" value="Unassembled WGS sequence"/>
</dbReference>
<evidence type="ECO:0000313" key="1">
    <source>
        <dbReference type="EMBL" id="TGY55596.1"/>
    </source>
</evidence>
<protein>
    <submittedName>
        <fullName evidence="1">Mobilization protein</fullName>
    </submittedName>
</protein>
<name>A0A4S2EHZ7_PARDI</name>
<dbReference type="Pfam" id="PF18976">
    <property type="entry name" value="DUF5712"/>
    <property type="match status" value="1"/>
</dbReference>
<proteinExistence type="predicted"/>
<dbReference type="EMBL" id="SRYM01000046">
    <property type="protein sequence ID" value="TGY55596.1"/>
    <property type="molecule type" value="Genomic_DNA"/>
</dbReference>
<comment type="caution">
    <text evidence="1">The sequence shown here is derived from an EMBL/GenBank/DDBJ whole genome shotgun (WGS) entry which is preliminary data.</text>
</comment>
<organism evidence="1 2">
    <name type="scientific">Parabacteroides distasonis</name>
    <dbReference type="NCBI Taxonomy" id="823"/>
    <lineage>
        <taxon>Bacteria</taxon>
        <taxon>Pseudomonadati</taxon>
        <taxon>Bacteroidota</taxon>
        <taxon>Bacteroidia</taxon>
        <taxon>Bacteroidales</taxon>
        <taxon>Tannerellaceae</taxon>
        <taxon>Parabacteroides</taxon>
    </lineage>
</organism>
<gene>
    <name evidence="1" type="ORF">E5342_14130</name>
</gene>
<dbReference type="RefSeq" id="WP_135959623.1">
    <property type="nucleotide sequence ID" value="NZ_SRYM01000046.1"/>
</dbReference>
<reference evidence="1 2" key="1">
    <citation type="submission" date="2019-04" db="EMBL/GenBank/DDBJ databases">
        <title>Microbes associate with the intestines of laboratory mice.</title>
        <authorList>
            <person name="Navarre W."/>
            <person name="Wong E."/>
            <person name="Huang K."/>
            <person name="Tropini C."/>
            <person name="Ng K."/>
            <person name="Yu B."/>
        </authorList>
    </citation>
    <scope>NUCLEOTIDE SEQUENCE [LARGE SCALE GENOMIC DNA]</scope>
    <source>
        <strain evidence="1 2">NM39_I3</strain>
    </source>
</reference>
<dbReference type="InterPro" id="IPR043766">
    <property type="entry name" value="BfmA-like"/>
</dbReference>
<accession>A0A4S2EHZ7</accession>